<organism evidence="9 10">
    <name type="scientific">Knipowitschia caucasica</name>
    <name type="common">Caucasian dwarf goby</name>
    <name type="synonym">Pomatoschistus caucasicus</name>
    <dbReference type="NCBI Taxonomy" id="637954"/>
    <lineage>
        <taxon>Eukaryota</taxon>
        <taxon>Metazoa</taxon>
        <taxon>Chordata</taxon>
        <taxon>Craniata</taxon>
        <taxon>Vertebrata</taxon>
        <taxon>Euteleostomi</taxon>
        <taxon>Actinopterygii</taxon>
        <taxon>Neopterygii</taxon>
        <taxon>Teleostei</taxon>
        <taxon>Neoteleostei</taxon>
        <taxon>Acanthomorphata</taxon>
        <taxon>Gobiaria</taxon>
        <taxon>Gobiiformes</taxon>
        <taxon>Gobioidei</taxon>
        <taxon>Gobiidae</taxon>
        <taxon>Gobiinae</taxon>
        <taxon>Knipowitschia</taxon>
    </lineage>
</organism>
<dbReference type="CDD" id="cd00590">
    <property type="entry name" value="RRM_SF"/>
    <property type="match status" value="1"/>
</dbReference>
<keyword evidence="1" id="KW-0677">Repeat</keyword>
<dbReference type="SMART" id="SM00028">
    <property type="entry name" value="TPR"/>
    <property type="match status" value="3"/>
</dbReference>
<keyword evidence="2 4" id="KW-0802">TPR repeat</keyword>
<dbReference type="InterPro" id="IPR000571">
    <property type="entry name" value="Znf_CCCH"/>
</dbReference>
<dbReference type="GO" id="GO:0008270">
    <property type="term" value="F:zinc ion binding"/>
    <property type="evidence" value="ECO:0007669"/>
    <property type="project" value="UniProtKB-KW"/>
</dbReference>
<feature type="domain" description="C3H1-type" evidence="8">
    <location>
        <begin position="533"/>
        <end position="559"/>
    </location>
</feature>
<protein>
    <recommendedName>
        <fullName evidence="11">Tetratricopeptide repeat protein 31</fullName>
    </recommendedName>
</protein>
<proteinExistence type="predicted"/>
<dbReference type="PROSITE" id="PS50103">
    <property type="entry name" value="ZF_C3H1"/>
    <property type="match status" value="1"/>
</dbReference>
<dbReference type="PROSITE" id="PS50005">
    <property type="entry name" value="TPR"/>
    <property type="match status" value="1"/>
</dbReference>
<evidence type="ECO:0000256" key="1">
    <source>
        <dbReference type="ARBA" id="ARBA00022737"/>
    </source>
</evidence>
<feature type="compositionally biased region" description="Basic residues" evidence="6">
    <location>
        <begin position="106"/>
        <end position="123"/>
    </location>
</feature>
<name>A0AAV2JDT2_KNICA</name>
<dbReference type="Gene3D" id="1.25.40.10">
    <property type="entry name" value="Tetratricopeptide repeat domain"/>
    <property type="match status" value="1"/>
</dbReference>
<feature type="compositionally biased region" description="Polar residues" evidence="6">
    <location>
        <begin position="151"/>
        <end position="176"/>
    </location>
</feature>
<dbReference type="SUPFAM" id="SSF54928">
    <property type="entry name" value="RNA-binding domain, RBD"/>
    <property type="match status" value="1"/>
</dbReference>
<evidence type="ECO:0000313" key="9">
    <source>
        <dbReference type="EMBL" id="CAL1575615.1"/>
    </source>
</evidence>
<evidence type="ECO:0000313" key="10">
    <source>
        <dbReference type="Proteomes" id="UP001497482"/>
    </source>
</evidence>
<gene>
    <name evidence="9" type="ORF">KC01_LOCUS7150</name>
</gene>
<keyword evidence="5" id="KW-0863">Zinc-finger</keyword>
<dbReference type="Gene3D" id="3.30.70.330">
    <property type="match status" value="1"/>
</dbReference>
<dbReference type="AlphaFoldDB" id="A0AAV2JDT2"/>
<feature type="compositionally biased region" description="Basic and acidic residues" evidence="6">
    <location>
        <begin position="124"/>
        <end position="143"/>
    </location>
</feature>
<evidence type="ECO:0000256" key="5">
    <source>
        <dbReference type="PROSITE-ProRule" id="PRU00723"/>
    </source>
</evidence>
<reference evidence="9 10" key="1">
    <citation type="submission" date="2024-04" db="EMBL/GenBank/DDBJ databases">
        <authorList>
            <person name="Waldvogel A.-M."/>
            <person name="Schoenle A."/>
        </authorList>
    </citation>
    <scope>NUCLEOTIDE SEQUENCE [LARGE SCALE GENOMIC DNA]</scope>
</reference>
<evidence type="ECO:0000256" key="4">
    <source>
        <dbReference type="PROSITE-ProRule" id="PRU00339"/>
    </source>
</evidence>
<dbReference type="InterPro" id="IPR035979">
    <property type="entry name" value="RBD_domain_sf"/>
</dbReference>
<keyword evidence="10" id="KW-1185">Reference proteome</keyword>
<evidence type="ECO:0000256" key="3">
    <source>
        <dbReference type="PROSITE-ProRule" id="PRU00176"/>
    </source>
</evidence>
<dbReference type="GO" id="GO:0003723">
    <property type="term" value="F:RNA binding"/>
    <property type="evidence" value="ECO:0007669"/>
    <property type="project" value="UniProtKB-UniRule"/>
</dbReference>
<dbReference type="InterPro" id="IPR013105">
    <property type="entry name" value="TPR_2"/>
</dbReference>
<dbReference type="InterPro" id="IPR019734">
    <property type="entry name" value="TPR_rpt"/>
</dbReference>
<keyword evidence="3" id="KW-0694">RNA-binding</keyword>
<evidence type="ECO:0000259" key="8">
    <source>
        <dbReference type="PROSITE" id="PS50103"/>
    </source>
</evidence>
<dbReference type="Pfam" id="PF00076">
    <property type="entry name" value="RRM_1"/>
    <property type="match status" value="1"/>
</dbReference>
<feature type="repeat" description="TPR" evidence="4">
    <location>
        <begin position="239"/>
        <end position="272"/>
    </location>
</feature>
<dbReference type="InterPro" id="IPR012677">
    <property type="entry name" value="Nucleotide-bd_a/b_plait_sf"/>
</dbReference>
<dbReference type="PANTHER" id="PTHR47678">
    <property type="entry name" value="TETRATRICOPEPTIDE REPEAT PROTEIN 31"/>
    <property type="match status" value="1"/>
</dbReference>
<keyword evidence="5" id="KW-0479">Metal-binding</keyword>
<dbReference type="Pfam" id="PF07719">
    <property type="entry name" value="TPR_2"/>
    <property type="match status" value="1"/>
</dbReference>
<evidence type="ECO:0000259" key="7">
    <source>
        <dbReference type="PROSITE" id="PS50102"/>
    </source>
</evidence>
<feature type="zinc finger region" description="C3H1-type" evidence="5">
    <location>
        <begin position="533"/>
        <end position="559"/>
    </location>
</feature>
<dbReference type="InterPro" id="IPR000504">
    <property type="entry name" value="RRM_dom"/>
</dbReference>
<feature type="domain" description="RRM" evidence="7">
    <location>
        <begin position="442"/>
        <end position="514"/>
    </location>
</feature>
<evidence type="ECO:0000256" key="2">
    <source>
        <dbReference type="ARBA" id="ARBA00022803"/>
    </source>
</evidence>
<dbReference type="SMART" id="SM00360">
    <property type="entry name" value="RRM"/>
    <property type="match status" value="1"/>
</dbReference>
<dbReference type="PANTHER" id="PTHR47678:SF1">
    <property type="entry name" value="TETRATRICOPEPTIDE REPEAT PROTEIN 31"/>
    <property type="match status" value="1"/>
</dbReference>
<keyword evidence="5" id="KW-0862">Zinc</keyword>
<dbReference type="SUPFAM" id="SSF48452">
    <property type="entry name" value="TPR-like"/>
    <property type="match status" value="1"/>
</dbReference>
<accession>A0AAV2JDT2</accession>
<dbReference type="InterPro" id="IPR011990">
    <property type="entry name" value="TPR-like_helical_dom_sf"/>
</dbReference>
<evidence type="ECO:0000256" key="6">
    <source>
        <dbReference type="SAM" id="MobiDB-lite"/>
    </source>
</evidence>
<dbReference type="Proteomes" id="UP001497482">
    <property type="component" value="Chromosome 12"/>
</dbReference>
<feature type="region of interest" description="Disordered" evidence="6">
    <location>
        <begin position="98"/>
        <end position="176"/>
    </location>
</feature>
<dbReference type="PROSITE" id="PS50102">
    <property type="entry name" value="RRM"/>
    <property type="match status" value="1"/>
</dbReference>
<evidence type="ECO:0008006" key="11">
    <source>
        <dbReference type="Google" id="ProtNLM"/>
    </source>
</evidence>
<sequence length="579" mass="66521">MPRRRGFVTVTNRQQRLRITNTTVIRAQETMVDLMTGSSLFDILDFGLVDLMRKSDYDQRYSDEEEEYNYKYNQPQKLKPHPQLKELDDEYADQIKQSLQEDEKKRQSKSIKNKRKKMRKKERKRQEKEDGLLQEEEQGKSDSSEYEDVNGETSVGESYAETSSKSENLTGDNYNNEVIVKEETTVQLDKKEDNCPENIFLKKNMACITETIPESRIVDEKVEEHKEVIPVVDQYTIRSKQLAAFGNRLAANEQYDEAIKCFTEAIKLNPQEYKLFGNRSFCFEKIQQFDEALSDAEIALSMEPNWIKGLFRKGKALCGLKKYYEASLAYRDVLNLDRTSEEATAELKRSQSLHLMEMGFTLTQSLSALEKHSTLEEAIDALFNEQHEFNSEENVYFESDVSRAGHEKEWENVGSSTKDKPQTIERAQPLTVAKRQGHIEVFPVWVGSLAPSVGYVSLQEVFSRVGKVISIKMILEHQCAFVHYSSQEDCARAIQTLNGLVLEGCPLSVRYPNRLPPVMGISKRAVTDPLTPPSVEKECFFWRTIGCTRDNCTFQHVLQNRGIDRGKFTQKLVGSSISS</sequence>
<dbReference type="EMBL" id="OZ035834">
    <property type="protein sequence ID" value="CAL1575615.1"/>
    <property type="molecule type" value="Genomic_DNA"/>
</dbReference>